<evidence type="ECO:0000256" key="1">
    <source>
        <dbReference type="ARBA" id="ARBA00001166"/>
    </source>
</evidence>
<evidence type="ECO:0000313" key="10">
    <source>
        <dbReference type="Proteomes" id="UP001497525"/>
    </source>
</evidence>
<dbReference type="GO" id="GO:0009982">
    <property type="term" value="F:pseudouridine synthase activity"/>
    <property type="evidence" value="ECO:0007669"/>
    <property type="project" value="InterPro"/>
</dbReference>
<dbReference type="Proteomes" id="UP001497525">
    <property type="component" value="Unassembled WGS sequence"/>
</dbReference>
<comment type="caution">
    <text evidence="9">The sequence shown here is derived from an EMBL/GenBank/DDBJ whole genome shotgun (WGS) entry which is preliminary data.</text>
</comment>
<evidence type="ECO:0000256" key="2">
    <source>
        <dbReference type="ARBA" id="ARBA00001896"/>
    </source>
</evidence>
<comment type="catalytic activity">
    <reaction evidence="2">
        <text>uridine in 5S rRNA = pseudouridine in 5S rRNA</text>
        <dbReference type="Rhea" id="RHEA:47036"/>
        <dbReference type="Rhea" id="RHEA-COMP:11730"/>
        <dbReference type="Rhea" id="RHEA-COMP:11731"/>
        <dbReference type="ChEBI" id="CHEBI:65314"/>
        <dbReference type="ChEBI" id="CHEBI:65315"/>
    </reaction>
</comment>
<comment type="catalytic activity">
    <reaction evidence="5">
        <text>a uridine in tRNA = a pseudouridine in tRNA</text>
        <dbReference type="Rhea" id="RHEA:54572"/>
        <dbReference type="Rhea" id="RHEA-COMP:13339"/>
        <dbReference type="Rhea" id="RHEA-COMP:13934"/>
        <dbReference type="ChEBI" id="CHEBI:65314"/>
        <dbReference type="ChEBI" id="CHEBI:65315"/>
    </reaction>
</comment>
<dbReference type="CDD" id="cd02869">
    <property type="entry name" value="PseudoU_synth_RluA_like"/>
    <property type="match status" value="1"/>
</dbReference>
<dbReference type="EMBL" id="CAXLJL010000058">
    <property type="protein sequence ID" value="CAL5130248.1"/>
    <property type="molecule type" value="Genomic_DNA"/>
</dbReference>
<dbReference type="GO" id="GO:0001522">
    <property type="term" value="P:pseudouridine synthesis"/>
    <property type="evidence" value="ECO:0007669"/>
    <property type="project" value="InterPro"/>
</dbReference>
<dbReference type="SUPFAM" id="SSF55120">
    <property type="entry name" value="Pseudouridine synthase"/>
    <property type="match status" value="1"/>
</dbReference>
<proteinExistence type="inferred from homology"/>
<dbReference type="Gene3D" id="3.30.2350.10">
    <property type="entry name" value="Pseudouridine synthase"/>
    <property type="match status" value="1"/>
</dbReference>
<dbReference type="PANTHER" id="PTHR21600">
    <property type="entry name" value="MITOCHONDRIAL RNA PSEUDOURIDINE SYNTHASE"/>
    <property type="match status" value="1"/>
</dbReference>
<evidence type="ECO:0000256" key="5">
    <source>
        <dbReference type="ARBA" id="ARBA00036943"/>
    </source>
</evidence>
<evidence type="ECO:0000256" key="3">
    <source>
        <dbReference type="ARBA" id="ARBA00010876"/>
    </source>
</evidence>
<reference evidence="9" key="1">
    <citation type="submission" date="2024-06" db="EMBL/GenBank/DDBJ databases">
        <authorList>
            <person name="Liu X."/>
            <person name="Lenzi L."/>
            <person name="Haldenby T S."/>
            <person name="Uol C."/>
        </authorList>
    </citation>
    <scope>NUCLEOTIDE SEQUENCE</scope>
</reference>
<protein>
    <recommendedName>
        <fullName evidence="6">Pseudouridylate synthase RPUSD4, mitochondrial</fullName>
    </recommendedName>
    <alternativeName>
        <fullName evidence="7">RNA pseudouridylate synthase domain-containing protein 4</fullName>
    </alternativeName>
</protein>
<evidence type="ECO:0000259" key="8">
    <source>
        <dbReference type="Pfam" id="PF00849"/>
    </source>
</evidence>
<dbReference type="InterPro" id="IPR020103">
    <property type="entry name" value="PsdUridine_synth_cat_dom_sf"/>
</dbReference>
<gene>
    <name evidence="9" type="ORF">CDAUBV1_LOCUS1665</name>
</gene>
<dbReference type="InterPro" id="IPR050188">
    <property type="entry name" value="RluA_PseudoU_synthase"/>
</dbReference>
<evidence type="ECO:0000256" key="7">
    <source>
        <dbReference type="ARBA" id="ARBA00041563"/>
    </source>
</evidence>
<evidence type="ECO:0000256" key="4">
    <source>
        <dbReference type="ARBA" id="ARBA00023235"/>
    </source>
</evidence>
<accession>A0AAV2T1I3</accession>
<evidence type="ECO:0000313" key="9">
    <source>
        <dbReference type="EMBL" id="CAL5130248.1"/>
    </source>
</evidence>
<keyword evidence="4" id="KW-0413">Isomerase</keyword>
<dbReference type="InterPro" id="IPR006145">
    <property type="entry name" value="PsdUridine_synth_RsuA/RluA"/>
</dbReference>
<comment type="catalytic activity">
    <reaction evidence="1">
        <text>a uridine in mRNA = a pseudouridine in mRNA</text>
        <dbReference type="Rhea" id="RHEA:56644"/>
        <dbReference type="Rhea" id="RHEA-COMP:14658"/>
        <dbReference type="Rhea" id="RHEA-COMP:14659"/>
        <dbReference type="ChEBI" id="CHEBI:65314"/>
        <dbReference type="ChEBI" id="CHEBI:65315"/>
    </reaction>
</comment>
<comment type="similarity">
    <text evidence="3">Belongs to the pseudouridine synthase RluA family.</text>
</comment>
<organism evidence="9 10">
    <name type="scientific">Calicophoron daubneyi</name>
    <name type="common">Rumen fluke</name>
    <name type="synonym">Paramphistomum daubneyi</name>
    <dbReference type="NCBI Taxonomy" id="300641"/>
    <lineage>
        <taxon>Eukaryota</taxon>
        <taxon>Metazoa</taxon>
        <taxon>Spiralia</taxon>
        <taxon>Lophotrochozoa</taxon>
        <taxon>Platyhelminthes</taxon>
        <taxon>Trematoda</taxon>
        <taxon>Digenea</taxon>
        <taxon>Plagiorchiida</taxon>
        <taxon>Pronocephalata</taxon>
        <taxon>Paramphistomoidea</taxon>
        <taxon>Paramphistomidae</taxon>
        <taxon>Calicophoron</taxon>
    </lineage>
</organism>
<dbReference type="Pfam" id="PF00849">
    <property type="entry name" value="PseudoU_synth_2"/>
    <property type="match status" value="1"/>
</dbReference>
<sequence length="382" mass="43182">MAQDLREKAGINLYSGTTLDIPSNRSERHKILKRDSQGFRVPDDDAIKFSLLSEEEAAAALCKSIIEVRDNIIIINKPYGIASHPGAGHKHSISELLPRVEHYVRSKASNRQIGSSLRTVQTLTLVHRLDKESTGLMLIARNQEASLKLKQAFANRWIKKDYLCITVGIPSSSYGYIRLPLVERNFEGVFKMCVAPLNRRAKPSSCDVLSSNEDAEFKGLMNWDEMESVCGESNVPTTFYKILDRRNDAALLTCSTLSGLKHQVRVHLAFGLHTPILGDHKYSHASFLAPQRLPHCLLDRLEIRQSKVRYMLLHLHAHRMRLRFTQSEHAGKQNADAHFFDFATSGSRTSQSSLVFSAHPPNYFIKNLRLIGLNLPRFISKI</sequence>
<dbReference type="GO" id="GO:0003723">
    <property type="term" value="F:RNA binding"/>
    <property type="evidence" value="ECO:0007669"/>
    <property type="project" value="InterPro"/>
</dbReference>
<dbReference type="PANTHER" id="PTHR21600:SF83">
    <property type="entry name" value="PSEUDOURIDYLATE SYNTHASE RPUSD4, MITOCHONDRIAL"/>
    <property type="match status" value="1"/>
</dbReference>
<dbReference type="AlphaFoldDB" id="A0AAV2T1I3"/>
<name>A0AAV2T1I3_CALDB</name>
<feature type="domain" description="Pseudouridine synthase RsuA/RluA-like" evidence="8">
    <location>
        <begin position="71"/>
        <end position="269"/>
    </location>
</feature>
<evidence type="ECO:0000256" key="6">
    <source>
        <dbReference type="ARBA" id="ARBA00039953"/>
    </source>
</evidence>